<feature type="region of interest" description="Disordered" evidence="1">
    <location>
        <begin position="324"/>
        <end position="378"/>
    </location>
</feature>
<feature type="region of interest" description="Disordered" evidence="1">
    <location>
        <begin position="1"/>
        <end position="38"/>
    </location>
</feature>
<evidence type="ECO:0000256" key="1">
    <source>
        <dbReference type="SAM" id="MobiDB-lite"/>
    </source>
</evidence>
<comment type="caution">
    <text evidence="2">The sequence shown here is derived from an EMBL/GenBank/DDBJ whole genome shotgun (WGS) entry which is preliminary data.</text>
</comment>
<evidence type="ECO:0000313" key="2">
    <source>
        <dbReference type="EMBL" id="KAH8977015.1"/>
    </source>
</evidence>
<accession>A0AAD4Q711</accession>
<protein>
    <submittedName>
        <fullName evidence="2">Uncharacterized protein</fullName>
    </submittedName>
</protein>
<dbReference type="Proteomes" id="UP001201163">
    <property type="component" value="Unassembled WGS sequence"/>
</dbReference>
<gene>
    <name evidence="2" type="ORF">EDB92DRAFT_1822825</name>
</gene>
<sequence>MTTPPSPMKKQPKRARVVSGPAIAMPPPPPRPNSPTLSIKSVENAPMLAEGDAAPDNDSAYLNVVRVVGNPDDTYVAQADILKMANILPTLKTWGGQDDELAIETLTQRVFEGASGPPATHLLRKADRPLTWSTARWPAALSCGFSHLLRHGPQPMAFGPEPQASAVWCFEVDLELGIETDLISSLTHRLGVHYNGYLFRAINKAGEPLIGKWFLCLSKQTETSDPISDIKYVTNWLKNDTKGVVVEGSVWYEEICCVCWQSDLSGCTKAHTAASCPPLHTFNKKEPIKVETVAKDFDKMHKELKGEIAGIIKRLAAVEKKCGVKRGAEPEASSSTPKKQKRAKSKERTEGKKEEKPAVAKPQSPAAGTSGKGKGKAT</sequence>
<proteinExistence type="predicted"/>
<dbReference type="EMBL" id="JAKELL010000384">
    <property type="protein sequence ID" value="KAH8977015.1"/>
    <property type="molecule type" value="Genomic_DNA"/>
</dbReference>
<reference evidence="2" key="1">
    <citation type="submission" date="2022-01" db="EMBL/GenBank/DDBJ databases">
        <title>Comparative genomics reveals a dynamic genome evolution in the ectomycorrhizal milk-cap (Lactarius) mushrooms.</title>
        <authorList>
            <consortium name="DOE Joint Genome Institute"/>
            <person name="Lebreton A."/>
            <person name="Tang N."/>
            <person name="Kuo A."/>
            <person name="LaButti K."/>
            <person name="Drula E."/>
            <person name="Barry K."/>
            <person name="Clum A."/>
            <person name="Lipzen A."/>
            <person name="Mousain D."/>
            <person name="Ng V."/>
            <person name="Wang R."/>
            <person name="Wang X."/>
            <person name="Dai Y."/>
            <person name="Henrissat B."/>
            <person name="Grigoriev I.V."/>
            <person name="Guerin-Laguette A."/>
            <person name="Yu F."/>
            <person name="Martin F.M."/>
        </authorList>
    </citation>
    <scope>NUCLEOTIDE SEQUENCE</scope>
    <source>
        <strain evidence="2">QP</strain>
    </source>
</reference>
<dbReference type="AlphaFoldDB" id="A0AAD4Q711"/>
<evidence type="ECO:0000313" key="3">
    <source>
        <dbReference type="Proteomes" id="UP001201163"/>
    </source>
</evidence>
<keyword evidence="3" id="KW-1185">Reference proteome</keyword>
<feature type="compositionally biased region" description="Basic and acidic residues" evidence="1">
    <location>
        <begin position="346"/>
        <end position="358"/>
    </location>
</feature>
<organism evidence="2 3">
    <name type="scientific">Lactarius akahatsu</name>
    <dbReference type="NCBI Taxonomy" id="416441"/>
    <lineage>
        <taxon>Eukaryota</taxon>
        <taxon>Fungi</taxon>
        <taxon>Dikarya</taxon>
        <taxon>Basidiomycota</taxon>
        <taxon>Agaricomycotina</taxon>
        <taxon>Agaricomycetes</taxon>
        <taxon>Russulales</taxon>
        <taxon>Russulaceae</taxon>
        <taxon>Lactarius</taxon>
    </lineage>
</organism>
<name>A0AAD4Q711_9AGAM</name>
<feature type="compositionally biased region" description="Pro residues" evidence="1">
    <location>
        <begin position="24"/>
        <end position="33"/>
    </location>
</feature>